<dbReference type="PROSITE" id="PS51819">
    <property type="entry name" value="VOC"/>
    <property type="match status" value="1"/>
</dbReference>
<dbReference type="Gene3D" id="3.10.180.10">
    <property type="entry name" value="2,3-Dihydroxybiphenyl 1,2-Dioxygenase, domain 1"/>
    <property type="match status" value="1"/>
</dbReference>
<dbReference type="InterPro" id="IPR029068">
    <property type="entry name" value="Glyas_Bleomycin-R_OHBP_Dase"/>
</dbReference>
<organism evidence="3 4">
    <name type="scientific">Brevibacillus fluminis</name>
    <dbReference type="NCBI Taxonomy" id="511487"/>
    <lineage>
        <taxon>Bacteria</taxon>
        <taxon>Bacillati</taxon>
        <taxon>Bacillota</taxon>
        <taxon>Bacilli</taxon>
        <taxon>Bacillales</taxon>
        <taxon>Paenibacillaceae</taxon>
        <taxon>Brevibacillus</taxon>
    </lineage>
</organism>
<feature type="domain" description="VOC" evidence="2">
    <location>
        <begin position="12"/>
        <end position="132"/>
    </location>
</feature>
<dbReference type="PANTHER" id="PTHR36113">
    <property type="entry name" value="LYASE, PUTATIVE-RELATED-RELATED"/>
    <property type="match status" value="1"/>
</dbReference>
<proteinExistence type="predicted"/>
<evidence type="ECO:0000256" key="1">
    <source>
        <dbReference type="ARBA" id="ARBA00022723"/>
    </source>
</evidence>
<dbReference type="SUPFAM" id="SSF54593">
    <property type="entry name" value="Glyoxalase/Bleomycin resistance protein/Dihydroxybiphenyl dioxygenase"/>
    <property type="match status" value="1"/>
</dbReference>
<dbReference type="EMBL" id="RHHQ01000008">
    <property type="protein sequence ID" value="RNB89494.1"/>
    <property type="molecule type" value="Genomic_DNA"/>
</dbReference>
<accession>A0A3M8DNA7</accession>
<sequence length="151" mass="16341">MKAGGRMAMTKGVNHVGLSVTNLEASKRFFTDILEFELLKYVEGDHAFVTDGTTMITLWQTAEQAATVKTAGLHHLALQVESVAVLRQLEERMKQNGIRLQFDGIGVRGQEGGFIALFCYDPSGIRIELATSEKDVTGGVPIIGGCGVVEE</sequence>
<evidence type="ECO:0000313" key="4">
    <source>
        <dbReference type="Proteomes" id="UP000271031"/>
    </source>
</evidence>
<protein>
    <submittedName>
        <fullName evidence="3">VOC family protein</fullName>
    </submittedName>
</protein>
<dbReference type="InterPro" id="IPR037523">
    <property type="entry name" value="VOC_core"/>
</dbReference>
<name>A0A3M8DNA7_9BACL</name>
<comment type="caution">
    <text evidence="3">The sequence shown here is derived from an EMBL/GenBank/DDBJ whole genome shotgun (WGS) entry which is preliminary data.</text>
</comment>
<reference evidence="3 4" key="1">
    <citation type="submission" date="2018-10" db="EMBL/GenBank/DDBJ databases">
        <title>Phylogenomics of Brevibacillus.</title>
        <authorList>
            <person name="Dunlap C."/>
        </authorList>
    </citation>
    <scope>NUCLEOTIDE SEQUENCE [LARGE SCALE GENOMIC DNA]</scope>
    <source>
        <strain evidence="3 4">JCM 15716</strain>
    </source>
</reference>
<dbReference type="InterPro" id="IPR004360">
    <property type="entry name" value="Glyas_Fos-R_dOase_dom"/>
</dbReference>
<dbReference type="OrthoDB" id="371072at2"/>
<dbReference type="PANTHER" id="PTHR36113:SF6">
    <property type="entry name" value="FOSFOMYCIN RESISTANCE PROTEIN FOSX"/>
    <property type="match status" value="1"/>
</dbReference>
<dbReference type="GO" id="GO:0046872">
    <property type="term" value="F:metal ion binding"/>
    <property type="evidence" value="ECO:0007669"/>
    <property type="project" value="UniProtKB-KW"/>
</dbReference>
<evidence type="ECO:0000313" key="3">
    <source>
        <dbReference type="EMBL" id="RNB89494.1"/>
    </source>
</evidence>
<keyword evidence="1" id="KW-0479">Metal-binding</keyword>
<dbReference type="AlphaFoldDB" id="A0A3M8DNA7"/>
<dbReference type="Pfam" id="PF00903">
    <property type="entry name" value="Glyoxalase"/>
    <property type="match status" value="1"/>
</dbReference>
<keyword evidence="4" id="KW-1185">Reference proteome</keyword>
<gene>
    <name evidence="3" type="ORF">EDM56_09865</name>
</gene>
<evidence type="ECO:0000259" key="2">
    <source>
        <dbReference type="PROSITE" id="PS51819"/>
    </source>
</evidence>
<dbReference type="InterPro" id="IPR051332">
    <property type="entry name" value="Fosfomycin_Res_Enzymes"/>
</dbReference>
<dbReference type="Proteomes" id="UP000271031">
    <property type="component" value="Unassembled WGS sequence"/>
</dbReference>